<keyword evidence="3 5" id="KW-1133">Transmembrane helix</keyword>
<evidence type="ECO:0000256" key="5">
    <source>
        <dbReference type="RuleBase" id="RU363032"/>
    </source>
</evidence>
<dbReference type="AlphaFoldDB" id="A0A1D7TN38"/>
<feature type="transmembrane region" description="Helical" evidence="5">
    <location>
        <begin position="68"/>
        <end position="85"/>
    </location>
</feature>
<dbReference type="GO" id="GO:1901238">
    <property type="term" value="F:ABC-type tungstate transporter activity"/>
    <property type="evidence" value="ECO:0007669"/>
    <property type="project" value="InterPro"/>
</dbReference>
<keyword evidence="5" id="KW-0813">Transport</keyword>
<dbReference type="EMBL" id="CP017111">
    <property type="protein sequence ID" value="AOO66409.1"/>
    <property type="molecule type" value="Genomic_DNA"/>
</dbReference>
<sequence length="233" mass="25354">MDFILSGLKEAIWLLINLDPETMSAVNITLKSSTLSIIFSIIIGLPLGFCLGFFQFPGRKFLKLLSDTLLAIPTVVVGLIVYAFISNRGPFGSYELLYTLSGIVIGQTLLALPIIVSLTATAVEGMEKKLYLTLASFGLTSLQMIQSVVWELRHALIAVGVAAYGRVVAEVGIAMMIGGNIKWFTRTITTAISLETNKGEFAMGISLGLVLISIAFLLNFLLFFLKKRARIIV</sequence>
<organism evidence="7 8">
    <name type="scientific">Sulfurospirillum halorespirans DSM 13726</name>
    <dbReference type="NCBI Taxonomy" id="1193502"/>
    <lineage>
        <taxon>Bacteria</taxon>
        <taxon>Pseudomonadati</taxon>
        <taxon>Campylobacterota</taxon>
        <taxon>Epsilonproteobacteria</taxon>
        <taxon>Campylobacterales</taxon>
        <taxon>Sulfurospirillaceae</taxon>
        <taxon>Sulfurospirillum</taxon>
    </lineage>
</organism>
<dbReference type="PANTHER" id="PTHR43632:SF1">
    <property type="entry name" value="PERMEASE COMPONENT OF TUNGSTATE ABC TRANSPORTER"/>
    <property type="match status" value="1"/>
</dbReference>
<keyword evidence="4 5" id="KW-0472">Membrane</keyword>
<dbReference type="CDD" id="cd06261">
    <property type="entry name" value="TM_PBP2"/>
    <property type="match status" value="1"/>
</dbReference>
<protein>
    <submittedName>
        <fullName evidence="7">ABC-type tungstate transport system, permease protein</fullName>
    </submittedName>
</protein>
<dbReference type="SUPFAM" id="SSF161098">
    <property type="entry name" value="MetI-like"/>
    <property type="match status" value="1"/>
</dbReference>
<dbReference type="PROSITE" id="PS50928">
    <property type="entry name" value="ABC_TM1"/>
    <property type="match status" value="1"/>
</dbReference>
<feature type="domain" description="ABC transmembrane type-1" evidence="6">
    <location>
        <begin position="26"/>
        <end position="222"/>
    </location>
</feature>
<gene>
    <name evidence="7" type="ORF">SHALO_2651</name>
</gene>
<dbReference type="RefSeq" id="WP_069478945.1">
    <property type="nucleotide sequence ID" value="NZ_CP017111.1"/>
</dbReference>
<dbReference type="InterPro" id="IPR049783">
    <property type="entry name" value="ABC_perm_TupB-like"/>
</dbReference>
<feature type="transmembrane region" description="Helical" evidence="5">
    <location>
        <begin position="37"/>
        <end position="56"/>
    </location>
</feature>
<dbReference type="Proteomes" id="UP000094609">
    <property type="component" value="Chromosome"/>
</dbReference>
<evidence type="ECO:0000256" key="4">
    <source>
        <dbReference type="ARBA" id="ARBA00023136"/>
    </source>
</evidence>
<keyword evidence="2 5" id="KW-0812">Transmembrane</keyword>
<evidence type="ECO:0000256" key="1">
    <source>
        <dbReference type="ARBA" id="ARBA00004651"/>
    </source>
</evidence>
<dbReference type="Gene3D" id="1.10.3720.10">
    <property type="entry name" value="MetI-like"/>
    <property type="match status" value="1"/>
</dbReference>
<feature type="transmembrane region" description="Helical" evidence="5">
    <location>
        <begin position="97"/>
        <end position="118"/>
    </location>
</feature>
<reference evidence="8" key="1">
    <citation type="submission" date="2016-08" db="EMBL/GenBank/DDBJ databases">
        <title>Complete genome sequence of the organohalide-respiring Epsilonproteobacterium Sulfurospirillum halorespirans.</title>
        <authorList>
            <person name="Goris T."/>
            <person name="Zimmermann J."/>
            <person name="Schenz B."/>
            <person name="Lemos M."/>
            <person name="Hackermueller J."/>
            <person name="Diekert G."/>
        </authorList>
    </citation>
    <scope>NUCLEOTIDE SEQUENCE [LARGE SCALE GENOMIC DNA]</scope>
    <source>
        <strain>DSM 13726</strain>
        <strain evidence="8">PCE-M2</strain>
    </source>
</reference>
<dbReference type="PATRIC" id="fig|1193502.14.peg.2683"/>
<evidence type="ECO:0000256" key="2">
    <source>
        <dbReference type="ARBA" id="ARBA00022692"/>
    </source>
</evidence>
<evidence type="ECO:0000313" key="7">
    <source>
        <dbReference type="EMBL" id="AOO66409.1"/>
    </source>
</evidence>
<dbReference type="PANTHER" id="PTHR43632">
    <property type="entry name" value="PERMEASE COMPONENT OF TUNGSTATE ABC TRANSPORTER"/>
    <property type="match status" value="1"/>
</dbReference>
<accession>A0A1D7TN38</accession>
<dbReference type="STRING" id="1193502.SHALO_2651"/>
<dbReference type="NCBIfam" id="NF038017">
    <property type="entry name" value="ABC_perm1"/>
    <property type="match status" value="1"/>
</dbReference>
<evidence type="ECO:0000259" key="6">
    <source>
        <dbReference type="PROSITE" id="PS50928"/>
    </source>
</evidence>
<dbReference type="InterPro" id="IPR053776">
    <property type="entry name" value="TupB"/>
</dbReference>
<dbReference type="GO" id="GO:0005886">
    <property type="term" value="C:plasma membrane"/>
    <property type="evidence" value="ECO:0007669"/>
    <property type="project" value="UniProtKB-SubCell"/>
</dbReference>
<evidence type="ECO:0000313" key="8">
    <source>
        <dbReference type="Proteomes" id="UP000094609"/>
    </source>
</evidence>
<dbReference type="KEGG" id="shal:SHALO_2651"/>
<comment type="similarity">
    <text evidence="5">Belongs to the binding-protein-dependent transport system permease family.</text>
</comment>
<keyword evidence="8" id="KW-1185">Reference proteome</keyword>
<proteinExistence type="inferred from homology"/>
<comment type="subcellular location">
    <subcellularLocation>
        <location evidence="1 5">Cell membrane</location>
        <topology evidence="1 5">Multi-pass membrane protein</topology>
    </subcellularLocation>
</comment>
<evidence type="ECO:0000256" key="3">
    <source>
        <dbReference type="ARBA" id="ARBA00022989"/>
    </source>
</evidence>
<feature type="transmembrane region" description="Helical" evidence="5">
    <location>
        <begin position="201"/>
        <end position="225"/>
    </location>
</feature>
<dbReference type="InterPro" id="IPR000515">
    <property type="entry name" value="MetI-like"/>
</dbReference>
<dbReference type="InterPro" id="IPR035906">
    <property type="entry name" value="MetI-like_sf"/>
</dbReference>
<dbReference type="NCBIfam" id="NF041773">
    <property type="entry name" value="tung_perm_TupB"/>
    <property type="match status" value="1"/>
</dbReference>
<dbReference type="Pfam" id="PF00528">
    <property type="entry name" value="BPD_transp_1"/>
    <property type="match status" value="1"/>
</dbReference>
<name>A0A1D7TN38_9BACT</name>